<dbReference type="HAMAP" id="MF_02121">
    <property type="entry name" value="ASADH"/>
    <property type="match status" value="1"/>
</dbReference>
<feature type="binding site" evidence="16">
    <location>
        <position position="242"/>
    </location>
    <ligand>
        <name>substrate</name>
    </ligand>
</feature>
<dbReference type="SUPFAM" id="SSF51735">
    <property type="entry name" value="NAD(P)-binding Rossmann-fold domains"/>
    <property type="match status" value="1"/>
</dbReference>
<reference evidence="19 20" key="1">
    <citation type="submission" date="2019-11" db="EMBL/GenBank/DDBJ databases">
        <title>Draft Genome Sequences of Six Type Strains of the Genus Massilia.</title>
        <authorList>
            <person name="Miess H."/>
            <person name="Frediansyah A."/>
            <person name="Goeker M."/>
            <person name="Gross H."/>
        </authorList>
    </citation>
    <scope>NUCLEOTIDE SEQUENCE [LARGE SCALE GENOMIC DNA]</scope>
    <source>
        <strain evidence="19 20">DSM 17513</strain>
    </source>
</reference>
<dbReference type="PROSITE" id="PS01103">
    <property type="entry name" value="ASD"/>
    <property type="match status" value="1"/>
</dbReference>
<evidence type="ECO:0000256" key="5">
    <source>
        <dbReference type="ARBA" id="ARBA00010584"/>
    </source>
</evidence>
<dbReference type="Gene3D" id="3.40.50.720">
    <property type="entry name" value="NAD(P)-binding Rossmann-like Domain"/>
    <property type="match status" value="1"/>
</dbReference>
<evidence type="ECO:0000259" key="18">
    <source>
        <dbReference type="SMART" id="SM00859"/>
    </source>
</evidence>
<dbReference type="UniPathway" id="UPA00051">
    <property type="reaction ID" value="UER00464"/>
</dbReference>
<keyword evidence="9 16" id="KW-0791">Threonine biosynthesis</keyword>
<feature type="binding site" evidence="16">
    <location>
        <begin position="165"/>
        <end position="166"/>
    </location>
    <ligand>
        <name>NADP(+)</name>
        <dbReference type="ChEBI" id="CHEBI:58349"/>
    </ligand>
</feature>
<dbReference type="NCBIfam" id="NF005144">
    <property type="entry name" value="PRK06598.1"/>
    <property type="match status" value="1"/>
</dbReference>
<evidence type="ECO:0000256" key="3">
    <source>
        <dbReference type="ARBA" id="ARBA00005076"/>
    </source>
</evidence>
<keyword evidence="14 16" id="KW-0486">Methionine biosynthesis</keyword>
<evidence type="ECO:0000256" key="6">
    <source>
        <dbReference type="ARBA" id="ARBA00011738"/>
    </source>
</evidence>
<keyword evidence="13 16" id="KW-0457">Lysine biosynthesis</keyword>
<evidence type="ECO:0000256" key="4">
    <source>
        <dbReference type="ARBA" id="ARBA00005097"/>
    </source>
</evidence>
<feature type="domain" description="Semialdehyde dehydrogenase NAD-binding" evidence="18">
    <location>
        <begin position="3"/>
        <end position="122"/>
    </location>
</feature>
<dbReference type="NCBIfam" id="TIGR01745">
    <property type="entry name" value="asd_gamma"/>
    <property type="match status" value="1"/>
</dbReference>
<comment type="pathway">
    <text evidence="3 16">Amino-acid biosynthesis; L-lysine biosynthesis via DAP pathway; (S)-tetrahydrodipicolinate from L-aspartate: step 2/4.</text>
</comment>
<evidence type="ECO:0000256" key="8">
    <source>
        <dbReference type="ARBA" id="ARBA00022605"/>
    </source>
</evidence>
<dbReference type="GO" id="GO:0071266">
    <property type="term" value="P:'de novo' L-methionine biosynthetic process"/>
    <property type="evidence" value="ECO:0007669"/>
    <property type="project" value="UniProtKB-UniRule"/>
</dbReference>
<dbReference type="GO" id="GO:0046983">
    <property type="term" value="F:protein dimerization activity"/>
    <property type="evidence" value="ECO:0007669"/>
    <property type="project" value="InterPro"/>
</dbReference>
<evidence type="ECO:0000256" key="17">
    <source>
        <dbReference type="PIRSR" id="PIRSR000148-1"/>
    </source>
</evidence>
<keyword evidence="8 16" id="KW-0028">Amino-acid biosynthesis</keyword>
<feature type="active site" description="Proton acceptor" evidence="16 17">
    <location>
        <position position="280"/>
    </location>
</feature>
<evidence type="ECO:0000256" key="2">
    <source>
        <dbReference type="ARBA" id="ARBA00005021"/>
    </source>
</evidence>
<comment type="subunit">
    <text evidence="6 16">Homodimer.</text>
</comment>
<feature type="binding site" evidence="16">
    <location>
        <position position="73"/>
    </location>
    <ligand>
        <name>NADP(+)</name>
        <dbReference type="ChEBI" id="CHEBI:58349"/>
    </ligand>
</feature>
<dbReference type="SUPFAM" id="SSF55347">
    <property type="entry name" value="Glyceraldehyde-3-phosphate dehydrogenase-like, C-terminal domain"/>
    <property type="match status" value="1"/>
</dbReference>
<evidence type="ECO:0000256" key="16">
    <source>
        <dbReference type="HAMAP-Rule" id="MF_02121"/>
    </source>
</evidence>
<organism evidence="19 20">
    <name type="scientific">Pseudoduganella dura</name>
    <dbReference type="NCBI Taxonomy" id="321982"/>
    <lineage>
        <taxon>Bacteria</taxon>
        <taxon>Pseudomonadati</taxon>
        <taxon>Pseudomonadota</taxon>
        <taxon>Betaproteobacteria</taxon>
        <taxon>Burkholderiales</taxon>
        <taxon>Oxalobacteraceae</taxon>
        <taxon>Telluria group</taxon>
        <taxon>Pseudoduganella</taxon>
    </lineage>
</organism>
<comment type="caution">
    <text evidence="19">The sequence shown here is derived from an EMBL/GenBank/DDBJ whole genome shotgun (WGS) entry which is preliminary data.</text>
</comment>
<dbReference type="EC" id="1.2.1.11" evidence="7 16"/>
<accession>A0A6I3XD58</accession>
<keyword evidence="10 16" id="KW-0521">NADP</keyword>
<comment type="catalytic activity">
    <reaction evidence="15 16">
        <text>L-aspartate 4-semialdehyde + phosphate + NADP(+) = 4-phospho-L-aspartate + NADPH + H(+)</text>
        <dbReference type="Rhea" id="RHEA:24284"/>
        <dbReference type="ChEBI" id="CHEBI:15378"/>
        <dbReference type="ChEBI" id="CHEBI:43474"/>
        <dbReference type="ChEBI" id="CHEBI:57535"/>
        <dbReference type="ChEBI" id="CHEBI:57783"/>
        <dbReference type="ChEBI" id="CHEBI:58349"/>
        <dbReference type="ChEBI" id="CHEBI:537519"/>
        <dbReference type="EC" id="1.2.1.11"/>
    </reaction>
</comment>
<evidence type="ECO:0000256" key="7">
    <source>
        <dbReference type="ARBA" id="ARBA00013120"/>
    </source>
</evidence>
<dbReference type="Pfam" id="PF02774">
    <property type="entry name" value="Semialdhyde_dhC"/>
    <property type="match status" value="1"/>
</dbReference>
<dbReference type="SMART" id="SM00859">
    <property type="entry name" value="Semialdhyde_dh"/>
    <property type="match status" value="1"/>
</dbReference>
<dbReference type="PANTHER" id="PTHR46278">
    <property type="entry name" value="DEHYDROGENASE, PUTATIVE-RELATED"/>
    <property type="match status" value="1"/>
</dbReference>
<feature type="binding site" evidence="16">
    <location>
        <position position="356"/>
    </location>
    <ligand>
        <name>NADP(+)</name>
        <dbReference type="ChEBI" id="CHEBI:58349"/>
    </ligand>
</feature>
<comment type="pathway">
    <text evidence="2 16">Amino-acid biosynthesis; L-methionine biosynthesis via de novo pathway; L-homoserine from L-aspartate: step 2/3.</text>
</comment>
<proteinExistence type="inferred from homology"/>
<dbReference type="EMBL" id="WNWM01000002">
    <property type="protein sequence ID" value="MUI14874.1"/>
    <property type="molecule type" value="Genomic_DNA"/>
</dbReference>
<dbReference type="Proteomes" id="UP000431684">
    <property type="component" value="Unassembled WGS sequence"/>
</dbReference>
<dbReference type="OrthoDB" id="9022717at2"/>
<comment type="caution">
    <text evidence="16">Lacks conserved residue(s) required for the propagation of feature annotation.</text>
</comment>
<dbReference type="InterPro" id="IPR012080">
    <property type="entry name" value="Asp_semialdehyde_DH"/>
</dbReference>
<keyword evidence="20" id="KW-1185">Reference proteome</keyword>
<evidence type="ECO:0000313" key="20">
    <source>
        <dbReference type="Proteomes" id="UP000431684"/>
    </source>
</evidence>
<evidence type="ECO:0000256" key="15">
    <source>
        <dbReference type="ARBA" id="ARBA00047891"/>
    </source>
</evidence>
<evidence type="ECO:0000256" key="12">
    <source>
        <dbReference type="ARBA" id="ARBA00023002"/>
    </source>
</evidence>
<evidence type="ECO:0000256" key="11">
    <source>
        <dbReference type="ARBA" id="ARBA00022915"/>
    </source>
</evidence>
<dbReference type="UniPathway" id="UPA00050">
    <property type="reaction ID" value="UER00463"/>
</dbReference>
<dbReference type="GO" id="GO:0009097">
    <property type="term" value="P:isoleucine biosynthetic process"/>
    <property type="evidence" value="ECO:0007669"/>
    <property type="project" value="InterPro"/>
</dbReference>
<dbReference type="InterPro" id="IPR011534">
    <property type="entry name" value="Asp_ADH_gamma-type"/>
</dbReference>
<dbReference type="CDD" id="cd23938">
    <property type="entry name" value="ASADH_C_bac_like"/>
    <property type="match status" value="1"/>
</dbReference>
<dbReference type="InterPro" id="IPR012280">
    <property type="entry name" value="Semialdhyde_DH_dimer_dom"/>
</dbReference>
<evidence type="ECO:0000256" key="1">
    <source>
        <dbReference type="ARBA" id="ARBA00002492"/>
    </source>
</evidence>
<feature type="binding site" evidence="16">
    <location>
        <position position="162"/>
    </location>
    <ligand>
        <name>substrate</name>
    </ligand>
</feature>
<evidence type="ECO:0000256" key="13">
    <source>
        <dbReference type="ARBA" id="ARBA00023154"/>
    </source>
</evidence>
<dbReference type="RefSeq" id="WP_155710633.1">
    <property type="nucleotide sequence ID" value="NZ_BMWU01000007.1"/>
</dbReference>
<dbReference type="GO" id="GO:0009088">
    <property type="term" value="P:threonine biosynthetic process"/>
    <property type="evidence" value="ECO:0007669"/>
    <property type="project" value="UniProtKB-UniRule"/>
</dbReference>
<sequence>MKLVGLVGWRGMVGSVLMQRMQEEGDFNHIEPVFFSTSNTGGAAPSFAKNETTLKDATDIDELKRCEIIISCQGGDYTSDVFPKLRAAGWNGYWIDAASTLRMDKDAVIVLDPVNLNVIKDAMTKGVKNFIGGNCTVSCMLMGLGGLFKANLVDWMTSMTYQAASGGGAQHMRELLTQFGTINASVKPLLDNPAAAILEIDRQVLATQHGLSAEDTKQFGVPLAGNLIPWIDKDLNNGQSKEEWKAGAETNKILGLGEAFGSKEIPVDGLCVRIGAMRCHSQALTIKLNKDVPLDEINDIIANDNQWVKFVPNTREASVRDLTPAAVTGSLTIPVGRVRKLSMGPEYISAFTVGDQLLWGAAEPLRRMLRIVLDK</sequence>
<feature type="active site" description="Acyl-thioester intermediate" evidence="16 17">
    <location>
        <position position="135"/>
    </location>
</feature>
<dbReference type="AlphaFoldDB" id="A0A6I3XD58"/>
<comment type="function">
    <text evidence="1 16">Catalyzes the NADPH-dependent formation of L-aspartate-semialdehyde (L-ASA) by the reductive dephosphorylation of L-aspartyl-4-phosphate.</text>
</comment>
<dbReference type="InterPro" id="IPR036291">
    <property type="entry name" value="NAD(P)-bd_dom_sf"/>
</dbReference>
<dbReference type="GO" id="GO:0051287">
    <property type="term" value="F:NAD binding"/>
    <property type="evidence" value="ECO:0007669"/>
    <property type="project" value="InterPro"/>
</dbReference>
<evidence type="ECO:0000256" key="10">
    <source>
        <dbReference type="ARBA" id="ARBA00022857"/>
    </source>
</evidence>
<protein>
    <recommendedName>
        <fullName evidence="7 16">Aspartate-semialdehyde dehydrogenase</fullName>
        <shortName evidence="16">ASA dehydrogenase</shortName>
        <shortName evidence="16">ASADH</shortName>
        <ecNumber evidence="7 16">1.2.1.11</ecNumber>
    </recommendedName>
    <alternativeName>
        <fullName evidence="16">Aspartate-beta-semialdehyde dehydrogenase</fullName>
    </alternativeName>
</protein>
<feature type="binding site" evidence="16">
    <location>
        <begin position="10"/>
        <end position="13"/>
    </location>
    <ligand>
        <name>NADP(+)</name>
        <dbReference type="ChEBI" id="CHEBI:58349"/>
    </ligand>
</feature>
<comment type="pathway">
    <text evidence="4 16">Amino-acid biosynthesis; L-threonine biosynthesis; L-threonine from L-aspartate: step 2/5.</text>
</comment>
<dbReference type="UniPathway" id="UPA00034">
    <property type="reaction ID" value="UER00016"/>
</dbReference>
<comment type="similarity">
    <text evidence="5 16">Belongs to the aspartate-semialdehyde dehydrogenase family.</text>
</comment>
<dbReference type="GO" id="GO:0004073">
    <property type="term" value="F:aspartate-semialdehyde dehydrogenase activity"/>
    <property type="evidence" value="ECO:0007669"/>
    <property type="project" value="UniProtKB-UniRule"/>
</dbReference>
<dbReference type="CDD" id="cd02314">
    <property type="entry name" value="VcASADH1_like_N"/>
    <property type="match status" value="1"/>
</dbReference>
<dbReference type="PANTHER" id="PTHR46278:SF4">
    <property type="entry name" value="ASPARTATE-SEMIALDEHYDE DEHYDROGENASE"/>
    <property type="match status" value="1"/>
</dbReference>
<feature type="binding site" evidence="16">
    <location>
        <position position="102"/>
    </location>
    <ligand>
        <name>phosphate</name>
        <dbReference type="ChEBI" id="CHEBI:43474"/>
    </ligand>
</feature>
<dbReference type="Gene3D" id="3.30.360.10">
    <property type="entry name" value="Dihydrodipicolinate Reductase, domain 2"/>
    <property type="match status" value="1"/>
</dbReference>
<evidence type="ECO:0000313" key="19">
    <source>
        <dbReference type="EMBL" id="MUI14874.1"/>
    </source>
</evidence>
<feature type="binding site" evidence="16">
    <location>
        <position position="273"/>
    </location>
    <ligand>
        <name>substrate</name>
    </ligand>
</feature>
<evidence type="ECO:0000256" key="9">
    <source>
        <dbReference type="ARBA" id="ARBA00022697"/>
    </source>
</evidence>
<feature type="binding site" evidence="16">
    <location>
        <position position="245"/>
    </location>
    <ligand>
        <name>phosphate</name>
        <dbReference type="ChEBI" id="CHEBI:43474"/>
    </ligand>
</feature>
<gene>
    <name evidence="16 19" type="primary">asd</name>
    <name evidence="19" type="ORF">GJV26_20745</name>
</gene>
<keyword evidence="12 16" id="KW-0560">Oxidoreductase</keyword>
<dbReference type="InterPro" id="IPR000319">
    <property type="entry name" value="Asp-semialdehyde_DH_CS"/>
</dbReference>
<keyword evidence="11 16" id="KW-0220">Diaminopimelate biosynthesis</keyword>
<evidence type="ECO:0000256" key="14">
    <source>
        <dbReference type="ARBA" id="ARBA00023167"/>
    </source>
</evidence>
<dbReference type="InterPro" id="IPR000534">
    <property type="entry name" value="Semialdehyde_DH_NAD-bd"/>
</dbReference>
<dbReference type="GO" id="GO:0050661">
    <property type="term" value="F:NADP binding"/>
    <property type="evidence" value="ECO:0007669"/>
    <property type="project" value="UniProtKB-UniRule"/>
</dbReference>
<dbReference type="GO" id="GO:0019877">
    <property type="term" value="P:diaminopimelate biosynthetic process"/>
    <property type="evidence" value="ECO:0007669"/>
    <property type="project" value="UniProtKB-UniRule"/>
</dbReference>
<dbReference type="GO" id="GO:0009089">
    <property type="term" value="P:lysine biosynthetic process via diaminopimelate"/>
    <property type="evidence" value="ECO:0007669"/>
    <property type="project" value="UniProtKB-UniRule"/>
</dbReference>
<dbReference type="PIRSF" id="PIRSF000148">
    <property type="entry name" value="ASA_dh"/>
    <property type="match status" value="1"/>
</dbReference>
<name>A0A6I3XD58_9BURK</name>
<dbReference type="Pfam" id="PF01118">
    <property type="entry name" value="Semialdhyde_dh"/>
    <property type="match status" value="1"/>
</dbReference>